<dbReference type="AlphaFoldDB" id="A0A6A6CJ93"/>
<evidence type="ECO:0000313" key="3">
    <source>
        <dbReference type="Proteomes" id="UP000799537"/>
    </source>
</evidence>
<dbReference type="RefSeq" id="XP_033666375.1">
    <property type="nucleotide sequence ID" value="XM_033807199.1"/>
</dbReference>
<gene>
    <name evidence="2" type="ORF">M409DRAFT_24337</name>
</gene>
<dbReference type="Proteomes" id="UP000799537">
    <property type="component" value="Unassembled WGS sequence"/>
</dbReference>
<dbReference type="GeneID" id="54560471"/>
<dbReference type="EMBL" id="ML993600">
    <property type="protein sequence ID" value="KAF2165486.1"/>
    <property type="molecule type" value="Genomic_DNA"/>
</dbReference>
<feature type="compositionally biased region" description="Low complexity" evidence="1">
    <location>
        <begin position="69"/>
        <end position="80"/>
    </location>
</feature>
<sequence>MTTPERQNIAWAGARTHIDAQGVKTVVYLCDNLIPLRVDPADVPFDTSSPSPVCQVHTPTKRQAVAFGVEAAGEGVASSSESEDDDDDKENAPPPAKKKRVATALLVKKKVKKAKKEKKTEDDDVEMDDARADAYDL</sequence>
<name>A0A6A6CJ93_ZASCE</name>
<feature type="compositionally biased region" description="Basic residues" evidence="1">
    <location>
        <begin position="96"/>
        <end position="117"/>
    </location>
</feature>
<protein>
    <submittedName>
        <fullName evidence="2">Uncharacterized protein</fullName>
    </submittedName>
</protein>
<feature type="region of interest" description="Disordered" evidence="1">
    <location>
        <begin position="69"/>
        <end position="137"/>
    </location>
</feature>
<proteinExistence type="predicted"/>
<reference evidence="2" key="1">
    <citation type="journal article" date="2020" name="Stud. Mycol.">
        <title>101 Dothideomycetes genomes: a test case for predicting lifestyles and emergence of pathogens.</title>
        <authorList>
            <person name="Haridas S."/>
            <person name="Albert R."/>
            <person name="Binder M."/>
            <person name="Bloem J."/>
            <person name="Labutti K."/>
            <person name="Salamov A."/>
            <person name="Andreopoulos B."/>
            <person name="Baker S."/>
            <person name="Barry K."/>
            <person name="Bills G."/>
            <person name="Bluhm B."/>
            <person name="Cannon C."/>
            <person name="Castanera R."/>
            <person name="Culley D."/>
            <person name="Daum C."/>
            <person name="Ezra D."/>
            <person name="Gonzalez J."/>
            <person name="Henrissat B."/>
            <person name="Kuo A."/>
            <person name="Liang C."/>
            <person name="Lipzen A."/>
            <person name="Lutzoni F."/>
            <person name="Magnuson J."/>
            <person name="Mondo S."/>
            <person name="Nolan M."/>
            <person name="Ohm R."/>
            <person name="Pangilinan J."/>
            <person name="Park H.-J."/>
            <person name="Ramirez L."/>
            <person name="Alfaro M."/>
            <person name="Sun H."/>
            <person name="Tritt A."/>
            <person name="Yoshinaga Y."/>
            <person name="Zwiers L.-H."/>
            <person name="Turgeon B."/>
            <person name="Goodwin S."/>
            <person name="Spatafora J."/>
            <person name="Crous P."/>
            <person name="Grigoriev I."/>
        </authorList>
    </citation>
    <scope>NUCLEOTIDE SEQUENCE</scope>
    <source>
        <strain evidence="2">ATCC 36951</strain>
    </source>
</reference>
<feature type="compositionally biased region" description="Basic and acidic residues" evidence="1">
    <location>
        <begin position="128"/>
        <end position="137"/>
    </location>
</feature>
<keyword evidence="3" id="KW-1185">Reference proteome</keyword>
<accession>A0A6A6CJ93</accession>
<evidence type="ECO:0000256" key="1">
    <source>
        <dbReference type="SAM" id="MobiDB-lite"/>
    </source>
</evidence>
<evidence type="ECO:0000313" key="2">
    <source>
        <dbReference type="EMBL" id="KAF2165486.1"/>
    </source>
</evidence>
<organism evidence="2 3">
    <name type="scientific">Zasmidium cellare ATCC 36951</name>
    <dbReference type="NCBI Taxonomy" id="1080233"/>
    <lineage>
        <taxon>Eukaryota</taxon>
        <taxon>Fungi</taxon>
        <taxon>Dikarya</taxon>
        <taxon>Ascomycota</taxon>
        <taxon>Pezizomycotina</taxon>
        <taxon>Dothideomycetes</taxon>
        <taxon>Dothideomycetidae</taxon>
        <taxon>Mycosphaerellales</taxon>
        <taxon>Mycosphaerellaceae</taxon>
        <taxon>Zasmidium</taxon>
    </lineage>
</organism>